<evidence type="ECO:0000256" key="4">
    <source>
        <dbReference type="ARBA" id="ARBA00022475"/>
    </source>
</evidence>
<dbReference type="GO" id="GO:0044297">
    <property type="term" value="C:cell body"/>
    <property type="evidence" value="ECO:0007669"/>
    <property type="project" value="Ensembl"/>
</dbReference>
<dbReference type="SUPFAM" id="SSF103575">
    <property type="entry name" value="Plexin repeat"/>
    <property type="match status" value="1"/>
</dbReference>
<dbReference type="GO" id="GO:0008039">
    <property type="term" value="P:synaptic target recognition"/>
    <property type="evidence" value="ECO:0007669"/>
    <property type="project" value="Ensembl"/>
</dbReference>
<dbReference type="InterPro" id="IPR001627">
    <property type="entry name" value="Semap_dom"/>
</dbReference>
<dbReference type="Pfam" id="PF01437">
    <property type="entry name" value="PSI"/>
    <property type="match status" value="1"/>
</dbReference>
<dbReference type="GO" id="GO:0098978">
    <property type="term" value="C:glutamatergic synapse"/>
    <property type="evidence" value="ECO:0007669"/>
    <property type="project" value="Ensembl"/>
</dbReference>
<dbReference type="SMART" id="SM00429">
    <property type="entry name" value="IPT"/>
    <property type="match status" value="3"/>
</dbReference>
<dbReference type="InterPro" id="IPR008936">
    <property type="entry name" value="Rho_GTPase_activation_prot"/>
</dbReference>
<dbReference type="PANTHER" id="PTHR22625:SF7">
    <property type="entry name" value="PLEXIN-D1"/>
    <property type="match status" value="1"/>
</dbReference>
<dbReference type="GO" id="GO:0001569">
    <property type="term" value="P:branching involved in blood vessel morphogenesis"/>
    <property type="evidence" value="ECO:0007669"/>
    <property type="project" value="Ensembl"/>
</dbReference>
<dbReference type="GO" id="GO:0060976">
    <property type="term" value="P:coronary vasculature development"/>
    <property type="evidence" value="ECO:0007669"/>
    <property type="project" value="Ensembl"/>
</dbReference>
<evidence type="ECO:0000256" key="6">
    <source>
        <dbReference type="ARBA" id="ARBA00022729"/>
    </source>
</evidence>
<dbReference type="GO" id="GO:0050772">
    <property type="term" value="P:positive regulation of axonogenesis"/>
    <property type="evidence" value="ECO:0007669"/>
    <property type="project" value="TreeGrafter"/>
</dbReference>
<dbReference type="GO" id="GO:0002116">
    <property type="term" value="C:semaphorin receptor complex"/>
    <property type="evidence" value="ECO:0007669"/>
    <property type="project" value="TreeGrafter"/>
</dbReference>
<feature type="signal peptide" evidence="15">
    <location>
        <begin position="1"/>
        <end position="44"/>
    </location>
</feature>
<dbReference type="Pfam" id="PF01403">
    <property type="entry name" value="Sema"/>
    <property type="match status" value="1"/>
</dbReference>
<evidence type="ECO:0000256" key="11">
    <source>
        <dbReference type="ARBA" id="ARBA00023170"/>
    </source>
</evidence>
<dbReference type="InterPro" id="IPR013548">
    <property type="entry name" value="Plexin_cytoplasmic_RasGAP_dom"/>
</dbReference>
<dbReference type="GO" id="GO:0019904">
    <property type="term" value="F:protein domain specific binding"/>
    <property type="evidence" value="ECO:0007669"/>
    <property type="project" value="Ensembl"/>
</dbReference>
<dbReference type="GO" id="GO:0001822">
    <property type="term" value="P:kidney development"/>
    <property type="evidence" value="ECO:0007669"/>
    <property type="project" value="Ensembl"/>
</dbReference>
<gene>
    <name evidence="17" type="primary">PLXND1</name>
</gene>
<dbReference type="GO" id="GO:0007416">
    <property type="term" value="P:synapse assembly"/>
    <property type="evidence" value="ECO:0007669"/>
    <property type="project" value="Ensembl"/>
</dbReference>
<name>A0A8I3WKA7_CALJA</name>
<keyword evidence="6 15" id="KW-0732">Signal</keyword>
<reference evidence="17 18" key="1">
    <citation type="submission" date="2009-03" db="EMBL/GenBank/DDBJ databases">
        <authorList>
            <person name="Warren W."/>
            <person name="Ye L."/>
            <person name="Minx P."/>
            <person name="Worley K."/>
            <person name="Gibbs R."/>
            <person name="Wilson R.K."/>
        </authorList>
    </citation>
    <scope>NUCLEOTIDE SEQUENCE [LARGE SCALE GENOMIC DNA]</scope>
</reference>
<evidence type="ECO:0000313" key="17">
    <source>
        <dbReference type="Ensembl" id="ENSCJAP00000091596.1"/>
    </source>
</evidence>
<evidence type="ECO:0000259" key="16">
    <source>
        <dbReference type="PROSITE" id="PS51004"/>
    </source>
</evidence>
<dbReference type="GO" id="GO:0043542">
    <property type="term" value="P:endothelial cell migration"/>
    <property type="evidence" value="ECO:0007669"/>
    <property type="project" value="Ensembl"/>
</dbReference>
<dbReference type="GO" id="GO:0008360">
    <property type="term" value="P:regulation of cell shape"/>
    <property type="evidence" value="ECO:0007669"/>
    <property type="project" value="TreeGrafter"/>
</dbReference>
<evidence type="ECO:0000256" key="3">
    <source>
        <dbReference type="ARBA" id="ARBA00022473"/>
    </source>
</evidence>
<dbReference type="Proteomes" id="UP000008225">
    <property type="component" value="Chromosome 15"/>
</dbReference>
<keyword evidence="7" id="KW-0677">Repeat</keyword>
<dbReference type="Gene3D" id="3.10.20.90">
    <property type="entry name" value="Phosphatidylinositol 3-kinase Catalytic Subunit, Chain A, domain 1"/>
    <property type="match status" value="1"/>
</dbReference>
<dbReference type="InterPro" id="IPR002165">
    <property type="entry name" value="Plexin_repeat"/>
</dbReference>
<keyword evidence="12" id="KW-0325">Glycoprotein</keyword>
<dbReference type="GO" id="GO:0045765">
    <property type="term" value="P:regulation of angiogenesis"/>
    <property type="evidence" value="ECO:0007669"/>
    <property type="project" value="Ensembl"/>
</dbReference>
<dbReference type="FunFam" id="2.60.40.10:FF:000630">
    <property type="entry name" value="Plexin D1"/>
    <property type="match status" value="1"/>
</dbReference>
<dbReference type="Ensembl" id="ENSCJAT00000140201.1">
    <property type="protein sequence ID" value="ENSCJAP00000091596.1"/>
    <property type="gene ID" value="ENSCJAG00000005429.4"/>
</dbReference>
<comment type="caution">
    <text evidence="13">Lacks conserved residue(s) required for the propagation of feature annotation.</text>
</comment>
<dbReference type="Pfam" id="PF24479">
    <property type="entry name" value="PSI_PlexinA-B"/>
    <property type="match status" value="1"/>
</dbReference>
<dbReference type="CDD" id="cd01179">
    <property type="entry name" value="IPT_plexin_repeat2"/>
    <property type="match status" value="1"/>
</dbReference>
<keyword evidence="8 14" id="KW-1133">Transmembrane helix</keyword>
<dbReference type="Pfam" id="PF08337">
    <property type="entry name" value="Plexin_cytopl"/>
    <property type="match status" value="1"/>
</dbReference>
<comment type="similarity">
    <text evidence="2">Belongs to the plexin family.</text>
</comment>
<dbReference type="Gene3D" id="2.60.40.10">
    <property type="entry name" value="Immunoglobulins"/>
    <property type="match status" value="5"/>
</dbReference>
<evidence type="ECO:0000256" key="2">
    <source>
        <dbReference type="ARBA" id="ARBA00010297"/>
    </source>
</evidence>
<dbReference type="SUPFAM" id="SSF101912">
    <property type="entry name" value="Sema domain"/>
    <property type="match status" value="1"/>
</dbReference>
<keyword evidence="4" id="KW-1003">Cell membrane</keyword>
<feature type="chain" id="PRO_5035169377" evidence="15">
    <location>
        <begin position="45"/>
        <end position="2041"/>
    </location>
</feature>
<dbReference type="GO" id="GO:0005886">
    <property type="term" value="C:plasma membrane"/>
    <property type="evidence" value="ECO:0007669"/>
    <property type="project" value="UniProtKB-SubCell"/>
</dbReference>
<dbReference type="GO" id="GO:0003151">
    <property type="term" value="P:outflow tract morphogenesis"/>
    <property type="evidence" value="ECO:0007669"/>
    <property type="project" value="Ensembl"/>
</dbReference>
<comment type="subcellular location">
    <subcellularLocation>
        <location evidence="1">Cell membrane</location>
        <topology evidence="1">Single-pass membrane protein</topology>
    </subcellularLocation>
</comment>
<dbReference type="InterPro" id="IPR014756">
    <property type="entry name" value="Ig_E-set"/>
</dbReference>
<dbReference type="InterPro" id="IPR046800">
    <property type="entry name" value="Plexin_RBD"/>
</dbReference>
<dbReference type="GO" id="GO:0030424">
    <property type="term" value="C:axon"/>
    <property type="evidence" value="ECO:0007669"/>
    <property type="project" value="Ensembl"/>
</dbReference>
<keyword evidence="3" id="KW-0217">Developmental protein</keyword>
<dbReference type="CDD" id="cd11247">
    <property type="entry name" value="Sema_plexin_D1"/>
    <property type="match status" value="1"/>
</dbReference>
<evidence type="ECO:0000256" key="5">
    <source>
        <dbReference type="ARBA" id="ARBA00022692"/>
    </source>
</evidence>
<evidence type="ECO:0000256" key="15">
    <source>
        <dbReference type="SAM" id="SignalP"/>
    </source>
</evidence>
<dbReference type="PANTHER" id="PTHR22625">
    <property type="entry name" value="PLEXIN"/>
    <property type="match status" value="1"/>
</dbReference>
<evidence type="ECO:0000256" key="9">
    <source>
        <dbReference type="ARBA" id="ARBA00023136"/>
    </source>
</evidence>
<dbReference type="FunFam" id="1.10.506.10:FF:000025">
    <property type="entry name" value="Plexin D1"/>
    <property type="match status" value="1"/>
</dbReference>
<evidence type="ECO:0000256" key="8">
    <source>
        <dbReference type="ARBA" id="ARBA00022989"/>
    </source>
</evidence>
<dbReference type="SMART" id="SM00630">
    <property type="entry name" value="Sema"/>
    <property type="match status" value="1"/>
</dbReference>
<reference evidence="17" key="2">
    <citation type="submission" date="2025-08" db="UniProtKB">
        <authorList>
            <consortium name="Ensembl"/>
        </authorList>
    </citation>
    <scope>IDENTIFICATION</scope>
</reference>
<keyword evidence="9 14" id="KW-0472">Membrane</keyword>
<dbReference type="GO" id="GO:0007162">
    <property type="term" value="P:negative regulation of cell adhesion"/>
    <property type="evidence" value="ECO:0007669"/>
    <property type="project" value="TreeGrafter"/>
</dbReference>
<dbReference type="FunFam" id="3.10.20.90:FF:000098">
    <property type="entry name" value="Plexin D1"/>
    <property type="match status" value="1"/>
</dbReference>
<dbReference type="InterPro" id="IPR002909">
    <property type="entry name" value="IPT_dom"/>
</dbReference>
<dbReference type="FunFam" id="2.60.40.10:FF:000728">
    <property type="entry name" value="Plexin D1"/>
    <property type="match status" value="1"/>
</dbReference>
<keyword evidence="11" id="KW-0675">Receptor</keyword>
<keyword evidence="18" id="KW-1185">Reference proteome</keyword>
<dbReference type="GO" id="GO:0043524">
    <property type="term" value="P:negative regulation of neuron apoptotic process"/>
    <property type="evidence" value="ECO:0007669"/>
    <property type="project" value="Ensembl"/>
</dbReference>
<dbReference type="SMART" id="SM00423">
    <property type="entry name" value="PSI"/>
    <property type="match status" value="3"/>
</dbReference>
<evidence type="ECO:0000256" key="7">
    <source>
        <dbReference type="ARBA" id="ARBA00022737"/>
    </source>
</evidence>
<dbReference type="PROSITE" id="PS51004">
    <property type="entry name" value="SEMA"/>
    <property type="match status" value="1"/>
</dbReference>
<evidence type="ECO:0000256" key="14">
    <source>
        <dbReference type="SAM" id="Phobius"/>
    </source>
</evidence>
<dbReference type="InterPro" id="IPR042719">
    <property type="entry name" value="Plexin-D1_Sema"/>
</dbReference>
<dbReference type="GO" id="GO:0060666">
    <property type="term" value="P:dichotomous subdivision of terminal units involved in salivary gland branching"/>
    <property type="evidence" value="ECO:0007669"/>
    <property type="project" value="Ensembl"/>
</dbReference>
<dbReference type="Pfam" id="PF20170">
    <property type="entry name" value="Plexin_RBD"/>
    <property type="match status" value="1"/>
</dbReference>
<proteinExistence type="inferred from homology"/>
<organism evidence="17 18">
    <name type="scientific">Callithrix jacchus</name>
    <name type="common">White-tufted-ear marmoset</name>
    <name type="synonym">Simia Jacchus</name>
    <dbReference type="NCBI Taxonomy" id="9483"/>
    <lineage>
        <taxon>Eukaryota</taxon>
        <taxon>Metazoa</taxon>
        <taxon>Chordata</taxon>
        <taxon>Craniata</taxon>
        <taxon>Vertebrata</taxon>
        <taxon>Euteleostomi</taxon>
        <taxon>Mammalia</taxon>
        <taxon>Eutheria</taxon>
        <taxon>Euarchontoglires</taxon>
        <taxon>Primates</taxon>
        <taxon>Haplorrhini</taxon>
        <taxon>Platyrrhini</taxon>
        <taxon>Cebidae</taxon>
        <taxon>Callitrichinae</taxon>
        <taxon>Callithrix</taxon>
        <taxon>Callithrix</taxon>
    </lineage>
</organism>
<keyword evidence="10" id="KW-1015">Disulfide bond</keyword>
<dbReference type="Pfam" id="PF17960">
    <property type="entry name" value="TIG_plexin"/>
    <property type="match status" value="1"/>
</dbReference>
<dbReference type="InterPro" id="IPR016201">
    <property type="entry name" value="PSI"/>
</dbReference>
<dbReference type="GO" id="GO:0030027">
    <property type="term" value="C:lamellipodium"/>
    <property type="evidence" value="ECO:0007669"/>
    <property type="project" value="Ensembl"/>
</dbReference>
<dbReference type="FunFam" id="2.130.10.10:FF:000386">
    <property type="entry name" value="Plexin D1"/>
    <property type="match status" value="1"/>
</dbReference>
<accession>A0A8I3WKA7</accession>
<dbReference type="Gene3D" id="1.10.506.10">
    <property type="entry name" value="GTPase Activation - p120gap, domain 1"/>
    <property type="match status" value="2"/>
</dbReference>
<evidence type="ECO:0000256" key="13">
    <source>
        <dbReference type="PROSITE-ProRule" id="PRU00352"/>
    </source>
</evidence>
<sequence>MASRAAGGAPLSARAAAASPQPFPTPRRCSVPLLLLLLLGAARAGALEIQRRFPSPTPTNNFALDGAAGTVYLAAVNRLYQLSGANLSLEAEAALGPVSDSPLCYAPQLPHASCPHPRRLTDNYNKILQLDPGQDLVIVCGSIYQGFCQLRRRGNISAVAVRFPPAPPSAEPITVFPSMLNVAANHPNASTVGLVLPPAVGAGTSRLLVGATYTGYGSAFFPHNGSLEDHRFENTPEIAIRSLDVGGDLAKLFSFNLNPSDDNILKIKQGAKEQHKLSFVSAFVHPPDPPPGAQSYAYLALNSEARSGIKETQARSLLARICLPGGASSDFKKLTESYVQVGLQCAGGAGRGDLYSRLVSVFPSGERLFAVFERPQGSSAVRAAPAALCAFRFEDMRAAVRDARNACFVEPKSDVVEVLNNVVQGSGPDCERKLNIQLHPEHLDCGAPHLQHPLSILQPLEATPMFRALGLTSVAVASIDNYTAVFLGTVNGRLLKISLNENMQVVSRRVVTVAYGEPVHHVMQFDPADSGYLYLMTSHQIAKVKVAACDVHSTCGDCVGAADAYCGWCALESRCTLQQDCANSSQQHFWTSASEGPGRCPAMTVLPAEIDMHQEYPGMILQVSGSLPSLSTVEMACDYGNDIRTVARVPGPAFGHQIAYCNLLPRDQFPPFPPNQDHMTVEMSVRVNGRNIVKANFTIYDCSRIAQVYPHTACTSCLSAQWPCFWCTQQHSCVSNQSRCQASPNPTSPQDCPRTLPSPLAPVPTGGSQNILVPLANAAFFQGGALECSFGLEEVFEAVWVNESIVRCDQVVLHTTQKSQVFPLSLQLKGQPARFLDSPEPMKAVVYNCATGSPDCSQCLGREDLGHLCVWSDGCRLRGPLQPLPGTCPAPEIREIEPLSGPLDGGTLLTIRGRNLGRRLSDVAHGVWIGGMACEPLPDRYTVSEEIVCVTGPAPGLLSDVVTVNASKEGKSRDRFSYVVRGAAAHHPAHPAHTPRGWPKAQMPAFLPQLPLVHSLEPAMGPKAGGTRITIHGSDLHVGSELQVLMNDTDPCRELMRTDTSVACTVPEAALAAPVPVCVRFERGDCVHGNLTFWYTENPVITAISPHRSPVSGGRTITVAGEHFHMVQNVSMTVHHIGREPTLCKVLNSTLITCPSPGALSNASAPVDFFINGRAYADELAVAEELLDPEEAQQGSRFHLDYLPNPQFSTAKREKWIKHHPGEPLTLVIHKEQDSLGLQSHEYQVKIGQVSCDIQIVSDRVIHCSVNESLGEAEGQLPITIQVGNFNQTIATLQLGGSETAIIVSIVICSVLLLLSVVALFVFCTKSRRAERYWQKTLLQMEEMESQIREEIRKGFAELQTDMTDLTKELNRSQGIPFLEYKHFVTRTFFPKCSSLYEERYVLPSQTLNSQGISQVQETHPLLGEWKIPESCRPNMEEGISLFSSLLNNKHFLIVFVHALEQQKDFAVRDRCSLASLLTIALHGKLEYYTSIMKELLVDLIDASAAKNPKLMLRRTESVVEKMLTNWMSICMYSCLRETVGEPFFLLLCAIKQQINKGSIDAITGKARYTLNEEWLLRENIEAKPRNLNVSFQGCGMDSLSVRAMDTDTLTQVKEKILEAFCKNVPYSQWPRVEDVDLEWFASSTQSYILRDLDDTSVVEDGRKKLNTLAHYKIPEGASLAMSLIDKKDNTLGRVKDLDTEKYFHLVPPTDELTEPKKSHRQSHRKKVLPEIYLTRLLSTKGTLQKFLDDLFKAILSIREDKPPLAVKYFFDFLEEQAEKRGISDPDTLHIWKTNSLPLRFWVNILKNPQFVFDIDKTDHIDACLSVIAQAFIDACSISDLQLGKDSPTNKLLYAKEIPEYRKIVQRYYKQIQDMTPLSEQEMNAHLAEESRVQRFGGALTSCRIGAGGLGLSASTGIRAGSTVGISGSCDLLLACKFVAHFPRAWGVGAGEHPLDGEETGLQGPGSHLHLQDLRGLVGELCRGELGGCVQAGFDGVWLSFDSWVLLLLPVLPPCRNTRMNSIPMWPRQRFINTPRGIGHR</sequence>
<evidence type="ECO:0000256" key="1">
    <source>
        <dbReference type="ARBA" id="ARBA00004162"/>
    </source>
</evidence>
<feature type="domain" description="Sema" evidence="16">
    <location>
        <begin position="36"/>
        <end position="546"/>
    </location>
</feature>
<dbReference type="InterPro" id="IPR036352">
    <property type="entry name" value="Semap_dom_sf"/>
</dbReference>
<feature type="transmembrane region" description="Helical" evidence="14">
    <location>
        <begin position="1302"/>
        <end position="1324"/>
    </location>
</feature>
<dbReference type="GeneTree" id="ENSGT01150000286928"/>
<dbReference type="CDD" id="cd01181">
    <property type="entry name" value="IPT_plexin_repeat3"/>
    <property type="match status" value="1"/>
</dbReference>
<dbReference type="Gene3D" id="2.130.10.10">
    <property type="entry name" value="YVTN repeat-like/Quinoprotein amine dehydrogenase"/>
    <property type="match status" value="1"/>
</dbReference>
<dbReference type="SUPFAM" id="SSF48350">
    <property type="entry name" value="GTPase activation domain, GAP"/>
    <property type="match status" value="1"/>
</dbReference>
<evidence type="ECO:0000256" key="12">
    <source>
        <dbReference type="ARBA" id="ARBA00023180"/>
    </source>
</evidence>
<dbReference type="GO" id="GO:0017154">
    <property type="term" value="F:semaphorin receptor activity"/>
    <property type="evidence" value="ECO:0007669"/>
    <property type="project" value="Ensembl"/>
</dbReference>
<protein>
    <submittedName>
        <fullName evidence="17">Plexin D1</fullName>
    </submittedName>
</protein>
<dbReference type="CDD" id="cd01180">
    <property type="entry name" value="IPT_plexin_repeat1"/>
    <property type="match status" value="1"/>
</dbReference>
<dbReference type="GO" id="GO:0030334">
    <property type="term" value="P:regulation of cell migration"/>
    <property type="evidence" value="ECO:0007669"/>
    <property type="project" value="Ensembl"/>
</dbReference>
<reference evidence="17" key="3">
    <citation type="submission" date="2025-09" db="UniProtKB">
        <authorList>
            <consortium name="Ensembl"/>
        </authorList>
    </citation>
    <scope>IDENTIFICATION</scope>
</reference>
<dbReference type="FunFam" id="2.60.40.10:FF:000843">
    <property type="entry name" value="Plexin D1"/>
    <property type="match status" value="1"/>
</dbReference>
<dbReference type="FunFam" id="2.60.40.10:FF:000868">
    <property type="entry name" value="Plexin D1"/>
    <property type="match status" value="1"/>
</dbReference>
<evidence type="ECO:0000313" key="18">
    <source>
        <dbReference type="Proteomes" id="UP000008225"/>
    </source>
</evidence>
<dbReference type="InterPro" id="IPR015943">
    <property type="entry name" value="WD40/YVTN_repeat-like_dom_sf"/>
</dbReference>
<dbReference type="SUPFAM" id="SSF81296">
    <property type="entry name" value="E set domains"/>
    <property type="match status" value="3"/>
</dbReference>
<dbReference type="InterPro" id="IPR041019">
    <property type="entry name" value="TIG1_plexin"/>
</dbReference>
<dbReference type="InterPro" id="IPR013783">
    <property type="entry name" value="Ig-like_fold"/>
</dbReference>
<dbReference type="GO" id="GO:0035904">
    <property type="term" value="P:aorta development"/>
    <property type="evidence" value="ECO:0007669"/>
    <property type="project" value="Ensembl"/>
</dbReference>
<keyword evidence="5 14" id="KW-0812">Transmembrane</keyword>
<dbReference type="FunFam" id="2.60.40.10:FF:000927">
    <property type="entry name" value="Plexin D1"/>
    <property type="match status" value="1"/>
</dbReference>
<dbReference type="GO" id="GO:0003279">
    <property type="term" value="P:cardiac septum development"/>
    <property type="evidence" value="ECO:0007669"/>
    <property type="project" value="Ensembl"/>
</dbReference>
<evidence type="ECO:0000256" key="10">
    <source>
        <dbReference type="ARBA" id="ARBA00023157"/>
    </source>
</evidence>
<dbReference type="InterPro" id="IPR031148">
    <property type="entry name" value="Plexin"/>
</dbReference>
<dbReference type="Pfam" id="PF01833">
    <property type="entry name" value="TIG"/>
    <property type="match status" value="3"/>
</dbReference>